<evidence type="ECO:0000256" key="3">
    <source>
        <dbReference type="ARBA" id="ARBA00016943"/>
    </source>
</evidence>
<organism evidence="15 16">
    <name type="scientific">candidate division TA06 bacterium</name>
    <dbReference type="NCBI Taxonomy" id="2250710"/>
    <lineage>
        <taxon>Bacteria</taxon>
        <taxon>Bacteria division TA06</taxon>
    </lineage>
</organism>
<keyword evidence="9" id="KW-0460">Magnesium</keyword>
<evidence type="ECO:0000256" key="2">
    <source>
        <dbReference type="ARBA" id="ARBA00012035"/>
    </source>
</evidence>
<keyword evidence="7 12" id="KW-0418">Kinase</keyword>
<dbReference type="GO" id="GO:0005524">
    <property type="term" value="F:ATP binding"/>
    <property type="evidence" value="ECO:0007669"/>
    <property type="project" value="UniProtKB-KW"/>
</dbReference>
<keyword evidence="6" id="KW-0547">Nucleotide-binding</keyword>
<keyword evidence="5" id="KW-0479">Metal-binding</keyword>
<dbReference type="GO" id="GO:0046872">
    <property type="term" value="F:metal ion binding"/>
    <property type="evidence" value="ECO:0007669"/>
    <property type="project" value="UniProtKB-KW"/>
</dbReference>
<dbReference type="InterPro" id="IPR002173">
    <property type="entry name" value="Carboh/pur_kinase_PfkB_CS"/>
</dbReference>
<keyword evidence="4 12" id="KW-0808">Transferase</keyword>
<evidence type="ECO:0000256" key="10">
    <source>
        <dbReference type="ARBA" id="ARBA00022958"/>
    </source>
</evidence>
<gene>
    <name evidence="15" type="ORF">E3J38_04920</name>
</gene>
<dbReference type="PRINTS" id="PR00990">
    <property type="entry name" value="RIBOKINASE"/>
</dbReference>
<evidence type="ECO:0000256" key="6">
    <source>
        <dbReference type="ARBA" id="ARBA00022741"/>
    </source>
</evidence>
<evidence type="ECO:0000256" key="11">
    <source>
        <dbReference type="ARBA" id="ARBA00023277"/>
    </source>
</evidence>
<evidence type="ECO:0000256" key="12">
    <source>
        <dbReference type="RuleBase" id="RU003704"/>
    </source>
</evidence>
<comment type="caution">
    <text evidence="15">The sequence shown here is derived from an EMBL/GenBank/DDBJ whole genome shotgun (WGS) entry which is preliminary data.</text>
</comment>
<dbReference type="GO" id="GO:0004747">
    <property type="term" value="F:ribokinase activity"/>
    <property type="evidence" value="ECO:0007669"/>
    <property type="project" value="UniProtKB-EC"/>
</dbReference>
<dbReference type="GO" id="GO:0006014">
    <property type="term" value="P:D-ribose metabolic process"/>
    <property type="evidence" value="ECO:0007669"/>
    <property type="project" value="InterPro"/>
</dbReference>
<evidence type="ECO:0000313" key="16">
    <source>
        <dbReference type="Proteomes" id="UP000315534"/>
    </source>
</evidence>
<sequence length="211" mass="22317">IMVDRVGNNAIAVAAWSNRNLAEGDIRRANSFISWGQVVLIQFEVPSLTIRHALRLAKDHGMVTILNPAPARPVSEEILCLADIVTPNEVEAGALTGVRVDELDGATRAARKLLKSGAGQVIVTLGKRGSCWVQRDRVQSFASFPVAAVDSTAAGDAFNGALACAVAEGSPMQEAIRFASAAGAMAVTRKGAQDSLPSRDEIEDLLKQSQQ</sequence>
<reference evidence="15 16" key="1">
    <citation type="submission" date="2019-03" db="EMBL/GenBank/DDBJ databases">
        <title>Metabolic potential of uncultured bacteria and archaea associated with petroleum seepage in deep-sea sediments.</title>
        <authorList>
            <person name="Dong X."/>
            <person name="Hubert C."/>
        </authorList>
    </citation>
    <scope>NUCLEOTIDE SEQUENCE [LARGE SCALE GENOMIC DNA]</scope>
    <source>
        <strain evidence="15">E29_bin36</strain>
    </source>
</reference>
<evidence type="ECO:0000256" key="1">
    <source>
        <dbReference type="ARBA" id="ARBA00010688"/>
    </source>
</evidence>
<dbReference type="EC" id="2.7.1.15" evidence="2"/>
<feature type="region of interest" description="Disordered" evidence="13">
    <location>
        <begin position="190"/>
        <end position="211"/>
    </location>
</feature>
<evidence type="ECO:0000259" key="14">
    <source>
        <dbReference type="Pfam" id="PF00294"/>
    </source>
</evidence>
<dbReference type="AlphaFoldDB" id="A0A523XND0"/>
<dbReference type="InterPro" id="IPR011611">
    <property type="entry name" value="PfkB_dom"/>
</dbReference>
<name>A0A523XND0_UNCT6</name>
<keyword evidence="8" id="KW-0067">ATP-binding</keyword>
<evidence type="ECO:0000256" key="8">
    <source>
        <dbReference type="ARBA" id="ARBA00022840"/>
    </source>
</evidence>
<dbReference type="InterPro" id="IPR029056">
    <property type="entry name" value="Ribokinase-like"/>
</dbReference>
<feature type="domain" description="Carbohydrate kinase PfkB" evidence="14">
    <location>
        <begin position="26"/>
        <end position="198"/>
    </location>
</feature>
<dbReference type="EMBL" id="SOIP01000297">
    <property type="protein sequence ID" value="TET80813.1"/>
    <property type="molecule type" value="Genomic_DNA"/>
</dbReference>
<evidence type="ECO:0000256" key="7">
    <source>
        <dbReference type="ARBA" id="ARBA00022777"/>
    </source>
</evidence>
<dbReference type="CDD" id="cd01174">
    <property type="entry name" value="ribokinase"/>
    <property type="match status" value="1"/>
</dbReference>
<dbReference type="Proteomes" id="UP000315534">
    <property type="component" value="Unassembled WGS sequence"/>
</dbReference>
<proteinExistence type="inferred from homology"/>
<comment type="similarity">
    <text evidence="1 12">Belongs to the carbohydrate kinase PfkB family.</text>
</comment>
<evidence type="ECO:0000256" key="13">
    <source>
        <dbReference type="SAM" id="MobiDB-lite"/>
    </source>
</evidence>
<dbReference type="InterPro" id="IPR011877">
    <property type="entry name" value="Ribokinase"/>
</dbReference>
<dbReference type="GO" id="GO:0005829">
    <property type="term" value="C:cytosol"/>
    <property type="evidence" value="ECO:0007669"/>
    <property type="project" value="TreeGrafter"/>
</dbReference>
<dbReference type="Gene3D" id="3.40.1190.20">
    <property type="match status" value="1"/>
</dbReference>
<dbReference type="PROSITE" id="PS00584">
    <property type="entry name" value="PFKB_KINASES_2"/>
    <property type="match status" value="1"/>
</dbReference>
<evidence type="ECO:0000256" key="9">
    <source>
        <dbReference type="ARBA" id="ARBA00022842"/>
    </source>
</evidence>
<evidence type="ECO:0000313" key="15">
    <source>
        <dbReference type="EMBL" id="TET80813.1"/>
    </source>
</evidence>
<accession>A0A523XND0</accession>
<dbReference type="SUPFAM" id="SSF53613">
    <property type="entry name" value="Ribokinase-like"/>
    <property type="match status" value="1"/>
</dbReference>
<protein>
    <recommendedName>
        <fullName evidence="3">Ribokinase</fullName>
        <ecNumber evidence="2">2.7.1.15</ecNumber>
    </recommendedName>
</protein>
<evidence type="ECO:0000256" key="5">
    <source>
        <dbReference type="ARBA" id="ARBA00022723"/>
    </source>
</evidence>
<feature type="compositionally biased region" description="Basic and acidic residues" evidence="13">
    <location>
        <begin position="197"/>
        <end position="211"/>
    </location>
</feature>
<keyword evidence="11" id="KW-0119">Carbohydrate metabolism</keyword>
<evidence type="ECO:0000256" key="4">
    <source>
        <dbReference type="ARBA" id="ARBA00022679"/>
    </source>
</evidence>
<keyword evidence="10" id="KW-0630">Potassium</keyword>
<dbReference type="PANTHER" id="PTHR10584:SF166">
    <property type="entry name" value="RIBOKINASE"/>
    <property type="match status" value="1"/>
</dbReference>
<dbReference type="InterPro" id="IPR002139">
    <property type="entry name" value="Ribo/fructo_kinase"/>
</dbReference>
<dbReference type="PANTHER" id="PTHR10584">
    <property type="entry name" value="SUGAR KINASE"/>
    <property type="match status" value="1"/>
</dbReference>
<feature type="non-terminal residue" evidence="15">
    <location>
        <position position="1"/>
    </location>
</feature>
<dbReference type="Pfam" id="PF00294">
    <property type="entry name" value="PfkB"/>
    <property type="match status" value="1"/>
</dbReference>